<evidence type="ECO:0000313" key="3">
    <source>
        <dbReference type="Proteomes" id="UP000292702"/>
    </source>
</evidence>
<proteinExistence type="predicted"/>
<dbReference type="OrthoDB" id="3262732at2759"/>
<reference evidence="2 3" key="1">
    <citation type="submission" date="2018-11" db="EMBL/GenBank/DDBJ databases">
        <title>Genome assembly of Steccherinum ochraceum LE-BIN_3174, the white-rot fungus of the Steccherinaceae family (The Residual Polyporoid clade, Polyporales, Basidiomycota).</title>
        <authorList>
            <person name="Fedorova T.V."/>
            <person name="Glazunova O.A."/>
            <person name="Landesman E.O."/>
            <person name="Moiseenko K.V."/>
            <person name="Psurtseva N.V."/>
            <person name="Savinova O.S."/>
            <person name="Shakhova N.V."/>
            <person name="Tyazhelova T.V."/>
            <person name="Vasina D.V."/>
        </authorList>
    </citation>
    <scope>NUCLEOTIDE SEQUENCE [LARGE SCALE GENOMIC DNA]</scope>
    <source>
        <strain evidence="2 3">LE-BIN_3174</strain>
    </source>
</reference>
<evidence type="ECO:0000256" key="1">
    <source>
        <dbReference type="SAM" id="MobiDB-lite"/>
    </source>
</evidence>
<dbReference type="EMBL" id="RWJN01000028">
    <property type="protein sequence ID" value="TCD70080.1"/>
    <property type="molecule type" value="Genomic_DNA"/>
</dbReference>
<feature type="compositionally biased region" description="Low complexity" evidence="1">
    <location>
        <begin position="64"/>
        <end position="75"/>
    </location>
</feature>
<comment type="caution">
    <text evidence="2">The sequence shown here is derived from an EMBL/GenBank/DDBJ whole genome shotgun (WGS) entry which is preliminary data.</text>
</comment>
<gene>
    <name evidence="2" type="ORF">EIP91_005062</name>
</gene>
<protein>
    <submittedName>
        <fullName evidence="2">Uncharacterized protein</fullName>
    </submittedName>
</protein>
<dbReference type="AlphaFoldDB" id="A0A4R0RMS3"/>
<sequence>MMTAIHDIQATELQKERYSRELAAYTLKQWDTARRSLELSRSQRDKSKSPSRRSETPSPDATRARASSRAADGSAHLPATAGVQSVDYARRSHKRTTNGVGHESRTVDPLA</sequence>
<feature type="region of interest" description="Disordered" evidence="1">
    <location>
        <begin position="33"/>
        <end position="111"/>
    </location>
</feature>
<accession>A0A4R0RMS3</accession>
<evidence type="ECO:0000313" key="2">
    <source>
        <dbReference type="EMBL" id="TCD70080.1"/>
    </source>
</evidence>
<feature type="compositionally biased region" description="Basic and acidic residues" evidence="1">
    <location>
        <begin position="102"/>
        <end position="111"/>
    </location>
</feature>
<name>A0A4R0RMS3_9APHY</name>
<dbReference type="Proteomes" id="UP000292702">
    <property type="component" value="Unassembled WGS sequence"/>
</dbReference>
<organism evidence="2 3">
    <name type="scientific">Steccherinum ochraceum</name>
    <dbReference type="NCBI Taxonomy" id="92696"/>
    <lineage>
        <taxon>Eukaryota</taxon>
        <taxon>Fungi</taxon>
        <taxon>Dikarya</taxon>
        <taxon>Basidiomycota</taxon>
        <taxon>Agaricomycotina</taxon>
        <taxon>Agaricomycetes</taxon>
        <taxon>Polyporales</taxon>
        <taxon>Steccherinaceae</taxon>
        <taxon>Steccherinum</taxon>
    </lineage>
</organism>
<keyword evidence="3" id="KW-1185">Reference proteome</keyword>
<feature type="compositionally biased region" description="Basic and acidic residues" evidence="1">
    <location>
        <begin position="33"/>
        <end position="55"/>
    </location>
</feature>